<organism evidence="2 3">
    <name type="scientific">Photobacterium marinum</name>
    <dbReference type="NCBI Taxonomy" id="1056511"/>
    <lineage>
        <taxon>Bacteria</taxon>
        <taxon>Pseudomonadati</taxon>
        <taxon>Pseudomonadota</taxon>
        <taxon>Gammaproteobacteria</taxon>
        <taxon>Vibrionales</taxon>
        <taxon>Vibrionaceae</taxon>
        <taxon>Photobacterium</taxon>
    </lineage>
</organism>
<feature type="domain" description="Cytochrome c-552/4" evidence="1">
    <location>
        <begin position="57"/>
        <end position="135"/>
    </location>
</feature>
<evidence type="ECO:0000259" key="1">
    <source>
        <dbReference type="Pfam" id="PF13435"/>
    </source>
</evidence>
<dbReference type="Proteomes" id="UP000011134">
    <property type="component" value="Unassembled WGS sequence"/>
</dbReference>
<reference evidence="2 3" key="1">
    <citation type="submission" date="2012-12" db="EMBL/GenBank/DDBJ databases">
        <title>Genome Assembly of Photobacterium sp. AK15.</title>
        <authorList>
            <person name="Khatri I."/>
            <person name="Vaidya B."/>
            <person name="Srinivas T.N.R."/>
            <person name="Subramanian S."/>
            <person name="Pinnaka A."/>
        </authorList>
    </citation>
    <scope>NUCLEOTIDE SEQUENCE [LARGE SCALE GENOMIC DNA]</scope>
    <source>
        <strain evidence="2 3">AK15</strain>
    </source>
</reference>
<name>L8JI71_9GAMM</name>
<dbReference type="Gene3D" id="1.10.1130.10">
    <property type="entry name" value="Flavocytochrome C3, Chain A"/>
    <property type="match status" value="1"/>
</dbReference>
<proteinExistence type="predicted"/>
<protein>
    <submittedName>
        <fullName evidence="2">Cytochrome c family protein</fullName>
    </submittedName>
</protein>
<evidence type="ECO:0000313" key="3">
    <source>
        <dbReference type="Proteomes" id="UP000011134"/>
    </source>
</evidence>
<accession>L8JI71</accession>
<dbReference type="InterPro" id="IPR023155">
    <property type="entry name" value="Cyt_c-552/4"/>
</dbReference>
<dbReference type="Pfam" id="PF13435">
    <property type="entry name" value="Cytochrome_C554"/>
    <property type="match status" value="1"/>
</dbReference>
<keyword evidence="3" id="KW-1185">Reference proteome</keyword>
<dbReference type="InterPro" id="IPR036280">
    <property type="entry name" value="Multihaem_cyt_sf"/>
</dbReference>
<dbReference type="SUPFAM" id="SSF48695">
    <property type="entry name" value="Multiheme cytochromes"/>
    <property type="match status" value="1"/>
</dbReference>
<sequence>MSVSLFAFANGNNEKWLKPHKTLTEEQIKQQLPFYPSRASTNGHKLTPEMFEDPKICQGCHNEIYQQWERSVMANSWEDPIYRELFKRASAATDGKVDNFCVACHSPIGLTSMNANAASFDTDEHIPGVNCEVCHHIVGLTGSDNGAYILAPNKDKHVKLGPRTDAESPYHNTQFLSLQTKSEFCSACHNVSHPFNSTPIERTYDEWLESTYNEQGIHCQDCHMTPGPGKKANPGKSAVMGKPREHIYSHEFTGGNSTLHQYFDDPDSAELAREMLRSAATMEFIELPANLVAGEMATIKIKVSNVGAGHKLPTGFPEGREVWIDFKVNTADKEQIYRSGAVVDGHTEEGTRNFKVTLGDANGNVVDLNVWEVDRILSDTRILPNGYSVVDYTFMVPEDISGNITLDATLNYWPFSQKLVDELLGEGKLKVDIVNMTSAQIKLPVTKEKSAKAIAMK</sequence>
<evidence type="ECO:0000313" key="2">
    <source>
        <dbReference type="EMBL" id="ELR67938.1"/>
    </source>
</evidence>
<comment type="caution">
    <text evidence="2">The sequence shown here is derived from an EMBL/GenBank/DDBJ whole genome shotgun (WGS) entry which is preliminary data.</text>
</comment>
<dbReference type="AlphaFoldDB" id="L8JI71"/>
<dbReference type="EMBL" id="AMZO01000001">
    <property type="protein sequence ID" value="ELR67938.1"/>
    <property type="molecule type" value="Genomic_DNA"/>
</dbReference>
<dbReference type="RefSeq" id="WP_007461530.1">
    <property type="nucleotide sequence ID" value="NZ_AMZO01000001.1"/>
</dbReference>
<gene>
    <name evidence="2" type="ORF">C942_00246</name>
</gene>
<dbReference type="PATRIC" id="fig|1056511.3.peg.250"/>